<reference evidence="16" key="1">
    <citation type="submission" date="2024-05" db="EMBL/GenBank/DDBJ databases">
        <title>Genome sequencing of novel strain.</title>
        <authorList>
            <person name="Ganbat D."/>
            <person name="Ganbat S."/>
            <person name="Lee S.-J."/>
        </authorList>
    </citation>
    <scope>NUCLEOTIDE SEQUENCE</scope>
    <source>
        <strain evidence="16">SMD15-11</strain>
    </source>
</reference>
<comment type="subunit">
    <text evidence="10">Monomer.</text>
</comment>
<evidence type="ECO:0000256" key="11">
    <source>
        <dbReference type="PIRSR" id="PIRSR001492-1"/>
    </source>
</evidence>
<name>A0AB39UWG2_9GAMM</name>
<dbReference type="HAMAP" id="MF_01038">
    <property type="entry name" value="GpmI"/>
    <property type="match status" value="1"/>
</dbReference>
<dbReference type="EMBL" id="CP154858">
    <property type="protein sequence ID" value="XDT72330.1"/>
    <property type="molecule type" value="Genomic_DNA"/>
</dbReference>
<comment type="function">
    <text evidence="10">Catalyzes the interconversion of 2-phosphoglycerate and 3-phosphoglycerate.</text>
</comment>
<dbReference type="InterPro" id="IPR006124">
    <property type="entry name" value="Metalloenzyme"/>
</dbReference>
<feature type="binding site" evidence="10 13">
    <location>
        <position position="407"/>
    </location>
    <ligand>
        <name>Mn(2+)</name>
        <dbReference type="ChEBI" id="CHEBI:29035"/>
        <label>1</label>
    </ligand>
</feature>
<keyword evidence="7 10" id="KW-0464">Manganese</keyword>
<feature type="binding site" evidence="10 13">
    <location>
        <position position="444"/>
    </location>
    <ligand>
        <name>Mn(2+)</name>
        <dbReference type="ChEBI" id="CHEBI:29035"/>
        <label>2</label>
    </ligand>
</feature>
<dbReference type="Gene3D" id="3.40.720.10">
    <property type="entry name" value="Alkaline Phosphatase, subunit A"/>
    <property type="match status" value="1"/>
</dbReference>
<keyword evidence="8 10" id="KW-0413">Isomerase</keyword>
<accession>A0AB39UWG2</accession>
<evidence type="ECO:0000256" key="13">
    <source>
        <dbReference type="PIRSR" id="PIRSR001492-3"/>
    </source>
</evidence>
<dbReference type="GO" id="GO:0004619">
    <property type="term" value="F:phosphoglycerate mutase activity"/>
    <property type="evidence" value="ECO:0007669"/>
    <property type="project" value="UniProtKB-UniRule"/>
</dbReference>
<feature type="binding site" evidence="10 13">
    <location>
        <position position="403"/>
    </location>
    <ligand>
        <name>Mn(2+)</name>
        <dbReference type="ChEBI" id="CHEBI:29035"/>
        <label>1</label>
    </ligand>
</feature>
<feature type="binding site" evidence="10 12">
    <location>
        <begin position="262"/>
        <end position="265"/>
    </location>
    <ligand>
        <name>substrate</name>
    </ligand>
</feature>
<feature type="domain" description="Metalloenzyme" evidence="14">
    <location>
        <begin position="7"/>
        <end position="500"/>
    </location>
</feature>
<feature type="binding site" evidence="10 13">
    <location>
        <position position="13"/>
    </location>
    <ligand>
        <name>Mn(2+)</name>
        <dbReference type="ChEBI" id="CHEBI:29035"/>
        <label>2</label>
    </ligand>
</feature>
<protein>
    <recommendedName>
        <fullName evidence="9 10">2,3-bisphosphoglycerate-independent phosphoglycerate mutase</fullName>
        <shortName evidence="10">BPG-independent PGAM</shortName>
        <shortName evidence="10">Phosphoglyceromutase</shortName>
        <shortName evidence="10">iPGM</shortName>
        <ecNumber evidence="4 10">5.4.2.12</ecNumber>
    </recommendedName>
</protein>
<evidence type="ECO:0000256" key="6">
    <source>
        <dbReference type="ARBA" id="ARBA00023152"/>
    </source>
</evidence>
<dbReference type="GO" id="GO:0005829">
    <property type="term" value="C:cytosol"/>
    <property type="evidence" value="ECO:0007669"/>
    <property type="project" value="TreeGrafter"/>
</dbReference>
<proteinExistence type="inferred from homology"/>
<feature type="active site" description="Phosphoserine intermediate" evidence="10 11">
    <location>
        <position position="63"/>
    </location>
</feature>
<evidence type="ECO:0000256" key="10">
    <source>
        <dbReference type="HAMAP-Rule" id="MF_01038"/>
    </source>
</evidence>
<dbReference type="EC" id="5.4.2.12" evidence="4 10"/>
<dbReference type="SUPFAM" id="SSF64158">
    <property type="entry name" value="2,3-Bisphosphoglycerate-independent phosphoglycerate mutase, substrate-binding domain"/>
    <property type="match status" value="1"/>
</dbReference>
<evidence type="ECO:0000256" key="2">
    <source>
        <dbReference type="ARBA" id="ARBA00004798"/>
    </source>
</evidence>
<feature type="binding site" evidence="10 13">
    <location>
        <position position="63"/>
    </location>
    <ligand>
        <name>Mn(2+)</name>
        <dbReference type="ChEBI" id="CHEBI:29035"/>
        <label>2</label>
    </ligand>
</feature>
<evidence type="ECO:0000256" key="8">
    <source>
        <dbReference type="ARBA" id="ARBA00023235"/>
    </source>
</evidence>
<dbReference type="FunFam" id="3.40.720.10:FF:000001">
    <property type="entry name" value="2,3-bisphosphoglycerate-independent phosphoglycerate mutase"/>
    <property type="match status" value="1"/>
</dbReference>
<dbReference type="CDD" id="cd16010">
    <property type="entry name" value="iPGM"/>
    <property type="match status" value="1"/>
</dbReference>
<dbReference type="InterPro" id="IPR017850">
    <property type="entry name" value="Alkaline_phosphatase_core_sf"/>
</dbReference>
<evidence type="ECO:0000256" key="4">
    <source>
        <dbReference type="ARBA" id="ARBA00012026"/>
    </source>
</evidence>
<feature type="binding site" evidence="10 12">
    <location>
        <begin position="154"/>
        <end position="155"/>
    </location>
    <ligand>
        <name>substrate</name>
    </ligand>
</feature>
<feature type="binding site" evidence="10 12">
    <location>
        <position position="124"/>
    </location>
    <ligand>
        <name>substrate</name>
    </ligand>
</feature>
<comment type="cofactor">
    <cofactor evidence="10">
        <name>Mn(2+)</name>
        <dbReference type="ChEBI" id="CHEBI:29035"/>
    </cofactor>
    <text evidence="10">Binds 2 manganese ions per subunit.</text>
</comment>
<dbReference type="InterPro" id="IPR005995">
    <property type="entry name" value="Pgm_bpd_ind"/>
</dbReference>
<keyword evidence="5 10" id="KW-0479">Metal-binding</keyword>
<feature type="binding site" evidence="10 12">
    <location>
        <position position="186"/>
    </location>
    <ligand>
        <name>substrate</name>
    </ligand>
</feature>
<comment type="similarity">
    <text evidence="3 10">Belongs to the BPG-independent phosphoglycerate mutase family.</text>
</comment>
<organism evidence="16">
    <name type="scientific">Thermohahella caldifontis</name>
    <dbReference type="NCBI Taxonomy" id="3142973"/>
    <lineage>
        <taxon>Bacteria</taxon>
        <taxon>Pseudomonadati</taxon>
        <taxon>Pseudomonadota</taxon>
        <taxon>Gammaproteobacteria</taxon>
        <taxon>Oceanospirillales</taxon>
        <taxon>Hahellaceae</taxon>
        <taxon>Thermohahella</taxon>
    </lineage>
</organism>
<evidence type="ECO:0000259" key="15">
    <source>
        <dbReference type="Pfam" id="PF06415"/>
    </source>
</evidence>
<gene>
    <name evidence="16" type="primary">gpmM</name>
    <name evidence="10" type="synonym">gpmI</name>
    <name evidence="16" type="synonym">pgmI</name>
    <name evidence="16" type="ORF">AAIA72_16275</name>
</gene>
<dbReference type="InterPro" id="IPR011258">
    <property type="entry name" value="BPG-indep_PGM_N"/>
</dbReference>
<dbReference type="GO" id="GO:0030145">
    <property type="term" value="F:manganese ion binding"/>
    <property type="evidence" value="ECO:0007669"/>
    <property type="project" value="UniProtKB-UniRule"/>
</dbReference>
<dbReference type="AlphaFoldDB" id="A0AB39UWG2"/>
<dbReference type="PANTHER" id="PTHR31637">
    <property type="entry name" value="2,3-BISPHOSPHOGLYCERATE-INDEPENDENT PHOSPHOGLYCERATE MUTASE"/>
    <property type="match status" value="1"/>
</dbReference>
<dbReference type="Pfam" id="PF06415">
    <property type="entry name" value="iPGM_N"/>
    <property type="match status" value="1"/>
</dbReference>
<feature type="binding site" evidence="10 13">
    <location>
        <position position="445"/>
    </location>
    <ligand>
        <name>Mn(2+)</name>
        <dbReference type="ChEBI" id="CHEBI:29035"/>
        <label>2</label>
    </ligand>
</feature>
<dbReference type="RefSeq" id="WP_369601340.1">
    <property type="nucleotide sequence ID" value="NZ_CP154858.1"/>
</dbReference>
<dbReference type="GO" id="GO:0006096">
    <property type="term" value="P:glycolytic process"/>
    <property type="evidence" value="ECO:0007669"/>
    <property type="project" value="UniProtKB-UniRule"/>
</dbReference>
<dbReference type="GO" id="GO:0006007">
    <property type="term" value="P:glucose catabolic process"/>
    <property type="evidence" value="ECO:0007669"/>
    <property type="project" value="InterPro"/>
</dbReference>
<dbReference type="KEGG" id="tcd:AAIA72_16275"/>
<dbReference type="PANTHER" id="PTHR31637:SF0">
    <property type="entry name" value="2,3-BISPHOSPHOGLYCERATE-INDEPENDENT PHOSPHOGLYCERATE MUTASE"/>
    <property type="match status" value="1"/>
</dbReference>
<dbReference type="NCBIfam" id="TIGR01307">
    <property type="entry name" value="pgm_bpd_ind"/>
    <property type="match status" value="1"/>
</dbReference>
<comment type="catalytic activity">
    <reaction evidence="1 10">
        <text>(2R)-2-phosphoglycerate = (2R)-3-phosphoglycerate</text>
        <dbReference type="Rhea" id="RHEA:15901"/>
        <dbReference type="ChEBI" id="CHEBI:58272"/>
        <dbReference type="ChEBI" id="CHEBI:58289"/>
        <dbReference type="EC" id="5.4.2.12"/>
    </reaction>
</comment>
<evidence type="ECO:0000256" key="5">
    <source>
        <dbReference type="ARBA" id="ARBA00022723"/>
    </source>
</evidence>
<evidence type="ECO:0000256" key="1">
    <source>
        <dbReference type="ARBA" id="ARBA00000370"/>
    </source>
</evidence>
<sequence length="513" mass="56049">MTTRIPTMLIILDGWGYREDTTNNAIANARKPFWDRIWKERPHTLINTSGMAVGLPEGQMGNSEVGHMNLGAGRVVYQNFTRITKAIEDGTFQTNPVLVNAIDKAVQAGKAVHVMGLLSPGGVHSHEDHLFAALRLAHSRGARRIYLHAFLDGRDMPPRSAEPSLEKADAVFAELGCGRTASIVGRYYAMDRDNRWDRVEKAYNLLTLGEAPFTAARAADGLAAAYERGEDDEFVQPTRIQAEGQEDAAIEDGDTVLFMNFRADRARELSRAFVEDNFGGFERKARPALSDFVMLTEYAEDIPASCAYPPETLVNTLGEYLSKLGKTQLRIAETEKYAHVTFFFSGGREEPFGGETRKLIPSPQVATYDLKPEMSAPEVTDELVKAIHSGDYDLIVCNYANGDMVGHTGVYEAAVKAVETLDTCLARVAEALEAVGGQCLITADHGNAEMMADPATGQPHTAHTTDPVPLIYIGPRAVSLRDGGRLSDIAPTLLQLMDLDIPKEMSGECLLAS</sequence>
<evidence type="ECO:0000256" key="12">
    <source>
        <dbReference type="PIRSR" id="PIRSR001492-2"/>
    </source>
</evidence>
<dbReference type="SUPFAM" id="SSF53649">
    <property type="entry name" value="Alkaline phosphatase-like"/>
    <property type="match status" value="1"/>
</dbReference>
<feature type="binding site" evidence="10 12">
    <location>
        <position position="336"/>
    </location>
    <ligand>
        <name>substrate</name>
    </ligand>
</feature>
<evidence type="ECO:0000256" key="7">
    <source>
        <dbReference type="ARBA" id="ARBA00023211"/>
    </source>
</evidence>
<evidence type="ECO:0000256" key="9">
    <source>
        <dbReference type="ARBA" id="ARBA00071648"/>
    </source>
</evidence>
<dbReference type="FunFam" id="3.40.1450.10:FF:000001">
    <property type="entry name" value="2,3-bisphosphoglycerate-independent phosphoglycerate mutase"/>
    <property type="match status" value="1"/>
</dbReference>
<feature type="domain" description="BPG-independent PGAM N-terminal" evidence="15">
    <location>
        <begin position="83"/>
        <end position="299"/>
    </location>
</feature>
<keyword evidence="6 10" id="KW-0324">Glycolysis</keyword>
<dbReference type="InterPro" id="IPR036646">
    <property type="entry name" value="PGAM_B_sf"/>
</dbReference>
<evidence type="ECO:0000313" key="16">
    <source>
        <dbReference type="EMBL" id="XDT72330.1"/>
    </source>
</evidence>
<evidence type="ECO:0000259" key="14">
    <source>
        <dbReference type="Pfam" id="PF01676"/>
    </source>
</evidence>
<dbReference type="Gene3D" id="3.40.1450.10">
    <property type="entry name" value="BPG-independent phosphoglycerate mutase, domain B"/>
    <property type="match status" value="1"/>
</dbReference>
<dbReference type="Pfam" id="PF01676">
    <property type="entry name" value="Metalloenzyme"/>
    <property type="match status" value="1"/>
</dbReference>
<dbReference type="PIRSF" id="PIRSF001492">
    <property type="entry name" value="IPGAM"/>
    <property type="match status" value="1"/>
</dbReference>
<dbReference type="NCBIfam" id="NF003897">
    <property type="entry name" value="PRK05434.1-5"/>
    <property type="match status" value="1"/>
</dbReference>
<evidence type="ECO:0000256" key="3">
    <source>
        <dbReference type="ARBA" id="ARBA00008819"/>
    </source>
</evidence>
<comment type="pathway">
    <text evidence="2 10">Carbohydrate degradation; glycolysis; pyruvate from D-glyceraldehyde 3-phosphate: step 3/5.</text>
</comment>
<feature type="binding site" evidence="10 12">
    <location>
        <position position="192"/>
    </location>
    <ligand>
        <name>substrate</name>
    </ligand>
</feature>
<feature type="binding site" evidence="10 13">
    <location>
        <position position="463"/>
    </location>
    <ligand>
        <name>Mn(2+)</name>
        <dbReference type="ChEBI" id="CHEBI:29035"/>
        <label>1</label>
    </ligand>
</feature>